<protein>
    <submittedName>
        <fullName evidence="3">SDR family oxidoreductase</fullName>
    </submittedName>
</protein>
<dbReference type="SUPFAM" id="SSF51735">
    <property type="entry name" value="NAD(P)-binding Rossmann-fold domains"/>
    <property type="match status" value="1"/>
</dbReference>
<dbReference type="PANTHER" id="PTHR48107">
    <property type="entry name" value="NADPH-DEPENDENT ALDEHYDE REDUCTASE-LIKE PROTEIN, CHLOROPLASTIC-RELATED"/>
    <property type="match status" value="1"/>
</dbReference>
<dbReference type="Pfam" id="PF13561">
    <property type="entry name" value="adh_short_C2"/>
    <property type="match status" value="1"/>
</dbReference>
<keyword evidence="2" id="KW-0560">Oxidoreductase</keyword>
<dbReference type="NCBIfam" id="NF009389">
    <property type="entry name" value="PRK12748.1"/>
    <property type="match status" value="1"/>
</dbReference>
<evidence type="ECO:0000313" key="3">
    <source>
        <dbReference type="EMBL" id="MFC7370870.1"/>
    </source>
</evidence>
<proteinExistence type="inferred from homology"/>
<evidence type="ECO:0000313" key="4">
    <source>
        <dbReference type="Proteomes" id="UP001596549"/>
    </source>
</evidence>
<dbReference type="RefSeq" id="WP_379746884.1">
    <property type="nucleotide sequence ID" value="NZ_JBHTCP010000009.1"/>
</dbReference>
<comment type="caution">
    <text evidence="3">The sequence shown here is derived from an EMBL/GenBank/DDBJ whole genome shotgun (WGS) entry which is preliminary data.</text>
</comment>
<dbReference type="InterPro" id="IPR036291">
    <property type="entry name" value="NAD(P)-bd_dom_sf"/>
</dbReference>
<dbReference type="PROSITE" id="PS00061">
    <property type="entry name" value="ADH_SHORT"/>
    <property type="match status" value="1"/>
</dbReference>
<dbReference type="PANTHER" id="PTHR48107:SF7">
    <property type="entry name" value="RE15974P"/>
    <property type="match status" value="1"/>
</dbReference>
<dbReference type="PRINTS" id="PR00080">
    <property type="entry name" value="SDRFAMILY"/>
</dbReference>
<evidence type="ECO:0000256" key="2">
    <source>
        <dbReference type="ARBA" id="ARBA00023002"/>
    </source>
</evidence>
<organism evidence="3 4">
    <name type="scientific">Fictibacillus iocasae</name>
    <dbReference type="NCBI Taxonomy" id="2715437"/>
    <lineage>
        <taxon>Bacteria</taxon>
        <taxon>Bacillati</taxon>
        <taxon>Bacillota</taxon>
        <taxon>Bacilli</taxon>
        <taxon>Bacillales</taxon>
        <taxon>Fictibacillaceae</taxon>
        <taxon>Fictibacillus</taxon>
    </lineage>
</organism>
<dbReference type="Proteomes" id="UP001596549">
    <property type="component" value="Unassembled WGS sequence"/>
</dbReference>
<comment type="similarity">
    <text evidence="1">Belongs to the short-chain dehydrogenases/reductases (SDR) family.</text>
</comment>
<accession>A0ABW2NJN2</accession>
<evidence type="ECO:0000256" key="1">
    <source>
        <dbReference type="ARBA" id="ARBA00006484"/>
    </source>
</evidence>
<dbReference type="InterPro" id="IPR002347">
    <property type="entry name" value="SDR_fam"/>
</dbReference>
<sequence>MNLPLKGKTALVTGAGRMDGIGAAVCLLLAEKGADVFFTYYEPYDLDEEWKKSSLKSTEQLKRGIREKGRIACAAEIDLSQPQAAHDLFERAEQEMGVPDILVNNACYSKRDSIQSLTEESIDKHYEVNVRSVLMLCKEFALRYKGKEGRVINLTSGQGLGAMAGEIAYAATKGAIQAVTATLAAELAPLHMTVNCVNPGPTDTGWVDDNLREALLPKFPFGRLGMPEDAAKIIAFLASSDSQWITGQTIHSEGGFLRQ</sequence>
<dbReference type="CDD" id="cd05233">
    <property type="entry name" value="SDR_c"/>
    <property type="match status" value="1"/>
</dbReference>
<reference evidence="4" key="1">
    <citation type="journal article" date="2019" name="Int. J. Syst. Evol. Microbiol.">
        <title>The Global Catalogue of Microorganisms (GCM) 10K type strain sequencing project: providing services to taxonomists for standard genome sequencing and annotation.</title>
        <authorList>
            <consortium name="The Broad Institute Genomics Platform"/>
            <consortium name="The Broad Institute Genome Sequencing Center for Infectious Disease"/>
            <person name="Wu L."/>
            <person name="Ma J."/>
        </authorList>
    </citation>
    <scope>NUCLEOTIDE SEQUENCE [LARGE SCALE GENOMIC DNA]</scope>
    <source>
        <strain evidence="4">NBRC 106396</strain>
    </source>
</reference>
<dbReference type="EMBL" id="JBHTCP010000009">
    <property type="protein sequence ID" value="MFC7370870.1"/>
    <property type="molecule type" value="Genomic_DNA"/>
</dbReference>
<dbReference type="Gene3D" id="3.40.50.720">
    <property type="entry name" value="NAD(P)-binding Rossmann-like Domain"/>
    <property type="match status" value="1"/>
</dbReference>
<dbReference type="InterPro" id="IPR020904">
    <property type="entry name" value="Sc_DH/Rdtase_CS"/>
</dbReference>
<dbReference type="PRINTS" id="PR00081">
    <property type="entry name" value="GDHRDH"/>
</dbReference>
<keyword evidence="4" id="KW-1185">Reference proteome</keyword>
<name>A0ABW2NJN2_9BACL</name>
<gene>
    <name evidence="3" type="ORF">ACFQPF_04215</name>
</gene>